<dbReference type="OrthoDB" id="9803968at2"/>
<evidence type="ECO:0000259" key="4">
    <source>
        <dbReference type="PROSITE" id="PS50075"/>
    </source>
</evidence>
<dbReference type="PROSITE" id="PS00455">
    <property type="entry name" value="AMP_BINDING"/>
    <property type="match status" value="1"/>
</dbReference>
<dbReference type="SUPFAM" id="SSF52777">
    <property type="entry name" value="CoA-dependent acyltransferases"/>
    <property type="match status" value="3"/>
</dbReference>
<reference evidence="5 6" key="1">
    <citation type="submission" date="2018-01" db="EMBL/GenBank/DDBJ databases">
        <title>Genomic Encyclopedia of Archaeal and Bacterial Type Strains, Phase II (KMG-II): from individual species to whole genera.</title>
        <authorList>
            <person name="Goeker M."/>
        </authorList>
    </citation>
    <scope>NUCLEOTIDE SEQUENCE [LARGE SCALE GENOMIC DNA]</scope>
    <source>
        <strain evidence="5 6">DSM 17023</strain>
    </source>
</reference>
<dbReference type="GO" id="GO:0031177">
    <property type="term" value="F:phosphopantetheine binding"/>
    <property type="evidence" value="ECO:0007669"/>
    <property type="project" value="TreeGrafter"/>
</dbReference>
<dbReference type="InterPro" id="IPR009081">
    <property type="entry name" value="PP-bd_ACP"/>
</dbReference>
<dbReference type="InterPro" id="IPR042099">
    <property type="entry name" value="ANL_N_sf"/>
</dbReference>
<dbReference type="InterPro" id="IPR006162">
    <property type="entry name" value="Ppantetheine_attach_site"/>
</dbReference>
<dbReference type="Pfam" id="PF00668">
    <property type="entry name" value="Condensation"/>
    <property type="match status" value="1"/>
</dbReference>
<dbReference type="InterPro" id="IPR020845">
    <property type="entry name" value="AMP-binding_CS"/>
</dbReference>
<dbReference type="Proteomes" id="UP000236959">
    <property type="component" value="Unassembled WGS sequence"/>
</dbReference>
<dbReference type="NCBIfam" id="TIGR01720">
    <property type="entry name" value="NRPS-para261"/>
    <property type="match status" value="1"/>
</dbReference>
<feature type="domain" description="Carrier" evidence="4">
    <location>
        <begin position="1093"/>
        <end position="1167"/>
    </location>
</feature>
<dbReference type="InterPro" id="IPR029063">
    <property type="entry name" value="SAM-dependent_MTases_sf"/>
</dbReference>
<dbReference type="InterPro" id="IPR045851">
    <property type="entry name" value="AMP-bd_C_sf"/>
</dbReference>
<sequence>MTLSQTRIADAAEAGQYTARSYQGHRSFWQGCAAEVETPFQLSGIPGFASLGAGGGSHEVVLGSEADAVLARISKGAPLPQFVVITAAMSLALCTHLEDDHIVLRTPALASGEALPAGHETVPLVLPAMVTGTVREFLGAVNTRIAEAYRHQDWPVDTFLPNSAGLSSDVLLVDPANHVPLTPHTEAALLAEIVRGERITLRLSSPAGILPDFYLRALSDLTAHLLCQFADTGAALASLDLVSDRKTARAVVEGPAPAGTPEDTIASLFAEVVARHGQNAALITAEETVSYDALAARAGGVRARLRELGVQPGDVVGLFVDRTPDWIAGLIGIMAHGAVYLPLDPEQPETRTADILDQARPSQLLAAGTVPEAFSGRVLRINAITPVDCDLHADGPGPDDIAYLLFTSGSTGTPKGVKVAHHGFTVMIRDQIRRLENSPADTVAQIAAATFDASLSEIFMALLAGAKLALLPAETLRMPDQLRETFARHDVTVATFTPRLLETLNGAPLPTLRALLTAGDTAPPALIGRYARECTVFNAYGPTECSVCATMYKVEPGDEAIRVLPIGHPIAGNKVEVRDATGRPLPAGLPGEIVVSGPGVARGYLGRDAGEPPFGRNEETGERIYATGDYGIHDAGGALVYLGRRDGQIKLRGYRVERGEIEAALAAHPAVAQAHVPVPAEGGPLLAYAVRRDPVEVWPSIAEFFVYDTLAYGAMAGDTRRNLSYRAAMTRQVTGKVVLEIGPGAEAVLTRMCVEAGARKVYSVEIDPVTAEKARARIHAAGMRDRVEIITGDIMSVTLPEPADILVAEIVGSIGGSEAAAYLVNHAHGLMRTPQCQIPARSVTRLAGVDLAGLIERPGFAPVAAAYVERIFEQVGRPFDLRLCLKNLPHDRLLTSHDVLEDLDFRAPMALEDTHRIRLEVNACGRIDGLLAWLHLVVDADHPDEAVDILENPSSWLPVILPLEGPLEGLQVGDVLEGTVTRTVSANGRNPDFAIEGVCRRIDGTREHFSCAAPHAADGFLATSLHRTVFGSGSTVPVAPAAGPAELRDWLATRLPDYMLPAEVVPLDHLPLTPSGKVDTAALPRPAVQAYVAPRDALETAILSVWQIVLGANEIGVTSDFFAAGGDSISAIQIASRLGNEGIVTTATDILSESTVECLAQTVLRGNDASLADQGRVTGRMPALPAQKWFFSSFKDHRDHFNQAMRLRLQGRADRAAVETALAALAEHHDALRSRFDPAEPLPQIELADAVGSVPLAEVTPDDSDAGTALADLQESLNPGAGQMLAALLLRGPAADDLVICVHHAAVDWVSWGILIADFDRAYSAAASGKPIVFDAKTDPVNAWARDIEEAAPRLVKETGSFWRDMAARPARALTPADPGLYRDGESLAFTLPADLSLAVTGAANEAYSTRPQELILTALVHALDRVWSPGATMLLLEGHGREPALSPRNVSRTVGWFTTLYPVVLASAEGEADRRIKAVKETLRSVPDNGASYLPAALAADADPVFADLVPQVSFNFLGGGSGADEGAWSVVDAPAGPVVAGQHRRVCPLDIAVVAHGSEVALTLTWNGKAMEEAKIRRLAVEIEADLRRLCDHCQGLGRTELTASDVAMSGLSQDELEALLDE</sequence>
<evidence type="ECO:0000313" key="5">
    <source>
        <dbReference type="EMBL" id="POF30628.1"/>
    </source>
</evidence>
<evidence type="ECO:0000256" key="1">
    <source>
        <dbReference type="ARBA" id="ARBA00001957"/>
    </source>
</evidence>
<dbReference type="PANTHER" id="PTHR45527:SF1">
    <property type="entry name" value="FATTY ACID SYNTHASE"/>
    <property type="match status" value="1"/>
</dbReference>
<dbReference type="Gene3D" id="3.40.50.150">
    <property type="entry name" value="Vaccinia Virus protein VP39"/>
    <property type="match status" value="1"/>
</dbReference>
<dbReference type="Gene3D" id="1.10.1200.10">
    <property type="entry name" value="ACP-like"/>
    <property type="match status" value="1"/>
</dbReference>
<dbReference type="PROSITE" id="PS00012">
    <property type="entry name" value="PHOSPHOPANTETHEINE"/>
    <property type="match status" value="1"/>
</dbReference>
<dbReference type="GO" id="GO:0003824">
    <property type="term" value="F:catalytic activity"/>
    <property type="evidence" value="ECO:0007669"/>
    <property type="project" value="InterPro"/>
</dbReference>
<organism evidence="5 6">
    <name type="scientific">Roseibium marinum</name>
    <dbReference type="NCBI Taxonomy" id="281252"/>
    <lineage>
        <taxon>Bacteria</taxon>
        <taxon>Pseudomonadati</taxon>
        <taxon>Pseudomonadota</taxon>
        <taxon>Alphaproteobacteria</taxon>
        <taxon>Hyphomicrobiales</taxon>
        <taxon>Stappiaceae</taxon>
        <taxon>Roseibium</taxon>
    </lineage>
</organism>
<dbReference type="Gene3D" id="3.40.50.12780">
    <property type="entry name" value="N-terminal domain of ligase-like"/>
    <property type="match status" value="1"/>
</dbReference>
<evidence type="ECO:0000256" key="2">
    <source>
        <dbReference type="ARBA" id="ARBA00022450"/>
    </source>
</evidence>
<dbReference type="GO" id="GO:0044550">
    <property type="term" value="P:secondary metabolite biosynthetic process"/>
    <property type="evidence" value="ECO:0007669"/>
    <property type="project" value="TreeGrafter"/>
</dbReference>
<dbReference type="SUPFAM" id="SSF53335">
    <property type="entry name" value="S-adenosyl-L-methionine-dependent methyltransferases"/>
    <property type="match status" value="1"/>
</dbReference>
<keyword evidence="6" id="KW-1185">Reference proteome</keyword>
<evidence type="ECO:0000313" key="6">
    <source>
        <dbReference type="Proteomes" id="UP000236959"/>
    </source>
</evidence>
<dbReference type="PANTHER" id="PTHR45527">
    <property type="entry name" value="NONRIBOSOMAL PEPTIDE SYNTHETASE"/>
    <property type="match status" value="1"/>
</dbReference>
<keyword evidence="3" id="KW-0597">Phosphoprotein</keyword>
<dbReference type="PROSITE" id="PS50075">
    <property type="entry name" value="CARRIER"/>
    <property type="match status" value="1"/>
</dbReference>
<dbReference type="RefSeq" id="WP_103223333.1">
    <property type="nucleotide sequence ID" value="NZ_PPCN01000006.1"/>
</dbReference>
<dbReference type="SUPFAM" id="SSF56801">
    <property type="entry name" value="Acetyl-CoA synthetase-like"/>
    <property type="match status" value="1"/>
</dbReference>
<protein>
    <submittedName>
        <fullName evidence="5">Non-ribosomal peptide synthase protein (TIGR01720 family)/amino acid adenylation domain-containing protein</fullName>
    </submittedName>
</protein>
<dbReference type="Pfam" id="PF00550">
    <property type="entry name" value="PP-binding"/>
    <property type="match status" value="1"/>
</dbReference>
<gene>
    <name evidence="5" type="ORF">CLV41_106242</name>
</gene>
<dbReference type="InterPro" id="IPR001242">
    <property type="entry name" value="Condensation_dom"/>
</dbReference>
<keyword evidence="2" id="KW-0596">Phosphopantetheine</keyword>
<dbReference type="SUPFAM" id="SSF47336">
    <property type="entry name" value="ACP-like"/>
    <property type="match status" value="1"/>
</dbReference>
<dbReference type="GO" id="GO:0043041">
    <property type="term" value="P:amino acid activation for nonribosomal peptide biosynthetic process"/>
    <property type="evidence" value="ECO:0007669"/>
    <property type="project" value="TreeGrafter"/>
</dbReference>
<dbReference type="Pfam" id="PF00501">
    <property type="entry name" value="AMP-binding"/>
    <property type="match status" value="1"/>
</dbReference>
<dbReference type="CDD" id="cd02440">
    <property type="entry name" value="AdoMet_MTases"/>
    <property type="match status" value="1"/>
</dbReference>
<dbReference type="Gene3D" id="3.30.559.10">
    <property type="entry name" value="Chloramphenicol acetyltransferase-like domain"/>
    <property type="match status" value="1"/>
</dbReference>
<dbReference type="InterPro" id="IPR000873">
    <property type="entry name" value="AMP-dep_synth/lig_dom"/>
</dbReference>
<comment type="caution">
    <text evidence="5">The sequence shown here is derived from an EMBL/GenBank/DDBJ whole genome shotgun (WGS) entry which is preliminary data.</text>
</comment>
<proteinExistence type="predicted"/>
<dbReference type="Gene3D" id="3.30.559.30">
    <property type="entry name" value="Nonribosomal peptide synthetase, condensation domain"/>
    <property type="match status" value="2"/>
</dbReference>
<dbReference type="GO" id="GO:0005737">
    <property type="term" value="C:cytoplasm"/>
    <property type="evidence" value="ECO:0007669"/>
    <property type="project" value="TreeGrafter"/>
</dbReference>
<name>A0A2S3USD0_9HYPH</name>
<dbReference type="InterPro" id="IPR010071">
    <property type="entry name" value="AA_adenyl_dom"/>
</dbReference>
<dbReference type="EMBL" id="PPCN01000006">
    <property type="protein sequence ID" value="POF30628.1"/>
    <property type="molecule type" value="Genomic_DNA"/>
</dbReference>
<dbReference type="CDD" id="cd05930">
    <property type="entry name" value="A_NRPS"/>
    <property type="match status" value="1"/>
</dbReference>
<comment type="cofactor">
    <cofactor evidence="1">
        <name>pantetheine 4'-phosphate</name>
        <dbReference type="ChEBI" id="CHEBI:47942"/>
    </cofactor>
</comment>
<evidence type="ECO:0000256" key="3">
    <source>
        <dbReference type="ARBA" id="ARBA00022553"/>
    </source>
</evidence>
<dbReference type="NCBIfam" id="TIGR01733">
    <property type="entry name" value="AA-adenyl-dom"/>
    <property type="match status" value="1"/>
</dbReference>
<dbReference type="InterPro" id="IPR010060">
    <property type="entry name" value="NRPS_synth"/>
</dbReference>
<dbReference type="InterPro" id="IPR036736">
    <property type="entry name" value="ACP-like_sf"/>
</dbReference>
<dbReference type="InterPro" id="IPR023213">
    <property type="entry name" value="CAT-like_dom_sf"/>
</dbReference>
<dbReference type="Gene3D" id="3.30.300.30">
    <property type="match status" value="2"/>
</dbReference>
<accession>A0A2S3USD0</accession>